<dbReference type="InterPro" id="IPR056737">
    <property type="entry name" value="Beta-prop_ATRN-MKLN-like"/>
</dbReference>
<evidence type="ECO:0000256" key="5">
    <source>
        <dbReference type="ARBA" id="ARBA00022729"/>
    </source>
</evidence>
<dbReference type="InterPro" id="IPR015915">
    <property type="entry name" value="Kelch-typ_b-propeller"/>
</dbReference>
<evidence type="ECO:0000256" key="10">
    <source>
        <dbReference type="ARBA" id="ARBA00023157"/>
    </source>
</evidence>
<dbReference type="InterPro" id="IPR001881">
    <property type="entry name" value="EGF-like_Ca-bd_dom"/>
</dbReference>
<feature type="domain" description="TNFR-Cys" evidence="20">
    <location>
        <begin position="2191"/>
        <end position="2240"/>
    </location>
</feature>
<keyword evidence="10 13" id="KW-1015">Disulfide bond</keyword>
<accession>A0AA88XNJ5</accession>
<feature type="disulfide bond" evidence="15">
    <location>
        <begin position="1166"/>
        <end position="1180"/>
    </location>
</feature>
<dbReference type="Proteomes" id="UP001186944">
    <property type="component" value="Unassembled WGS sequence"/>
</dbReference>
<dbReference type="GO" id="GO:0005794">
    <property type="term" value="C:Golgi apparatus"/>
    <property type="evidence" value="ECO:0007669"/>
    <property type="project" value="TreeGrafter"/>
</dbReference>
<dbReference type="InterPro" id="IPR016201">
    <property type="entry name" value="PSI"/>
</dbReference>
<dbReference type="Gene3D" id="2.60.120.290">
    <property type="entry name" value="Spermadhesin, CUB domain"/>
    <property type="match status" value="2"/>
</dbReference>
<dbReference type="GO" id="GO:0048513">
    <property type="term" value="P:animal organ development"/>
    <property type="evidence" value="ECO:0007669"/>
    <property type="project" value="UniProtKB-ARBA"/>
</dbReference>
<dbReference type="SMART" id="SM00180">
    <property type="entry name" value="EGF_Lam"/>
    <property type="match status" value="4"/>
</dbReference>
<dbReference type="InterPro" id="IPR056863">
    <property type="entry name" value="LMN_ATRN_NET-like_EGF"/>
</dbReference>
<dbReference type="PROSITE" id="PS01248">
    <property type="entry name" value="EGF_LAM_1"/>
    <property type="match status" value="2"/>
</dbReference>
<dbReference type="PROSITE" id="PS00022">
    <property type="entry name" value="EGF_1"/>
    <property type="match status" value="2"/>
</dbReference>
<protein>
    <recommendedName>
        <fullName evidence="23">Multiple epidermal growth factor-like domains protein 8</fullName>
    </recommendedName>
</protein>
<comment type="caution">
    <text evidence="13">Lacks conserved residue(s) required for the propagation of feature annotation.</text>
</comment>
<dbReference type="SUPFAM" id="SSF117281">
    <property type="entry name" value="Kelch motif"/>
    <property type="match status" value="3"/>
</dbReference>
<evidence type="ECO:0000256" key="12">
    <source>
        <dbReference type="ARBA" id="ARBA00023292"/>
    </source>
</evidence>
<dbReference type="InterPro" id="IPR002049">
    <property type="entry name" value="LE_dom"/>
</dbReference>
<evidence type="ECO:0000256" key="11">
    <source>
        <dbReference type="ARBA" id="ARBA00023180"/>
    </source>
</evidence>
<dbReference type="InterPro" id="IPR024731">
    <property type="entry name" value="NELL2-like_EGF"/>
</dbReference>
<dbReference type="InterPro" id="IPR049883">
    <property type="entry name" value="NOTCH1_EGF-like"/>
</dbReference>
<dbReference type="Pfam" id="PF24973">
    <property type="entry name" value="EGF_LMN_ATRN"/>
    <property type="match status" value="3"/>
</dbReference>
<evidence type="ECO:0000256" key="7">
    <source>
        <dbReference type="ARBA" id="ARBA00022837"/>
    </source>
</evidence>
<dbReference type="GO" id="GO:0016020">
    <property type="term" value="C:membrane"/>
    <property type="evidence" value="ECO:0007669"/>
    <property type="project" value="UniProtKB-SubCell"/>
</dbReference>
<keyword evidence="4 16" id="KW-0812">Transmembrane</keyword>
<evidence type="ECO:0000256" key="14">
    <source>
        <dbReference type="PROSITE-ProRule" id="PRU00206"/>
    </source>
</evidence>
<dbReference type="Pfam" id="PF12947">
    <property type="entry name" value="EGF_3"/>
    <property type="match status" value="1"/>
</dbReference>
<reference evidence="21" key="1">
    <citation type="submission" date="2019-08" db="EMBL/GenBank/DDBJ databases">
        <title>The improved chromosome-level genome for the pearl oyster Pinctada fucata martensii using PacBio sequencing and Hi-C.</title>
        <authorList>
            <person name="Zheng Z."/>
        </authorList>
    </citation>
    <scope>NUCLEOTIDE SEQUENCE</scope>
    <source>
        <strain evidence="21">ZZ-2019</strain>
        <tissue evidence="21">Adductor muscle</tissue>
    </source>
</reference>
<evidence type="ECO:0000259" key="18">
    <source>
        <dbReference type="PROSITE" id="PS50026"/>
    </source>
</evidence>
<evidence type="ECO:0000256" key="13">
    <source>
        <dbReference type="PROSITE-ProRule" id="PRU00076"/>
    </source>
</evidence>
<feature type="domain" description="Laminin EGF-like" evidence="19">
    <location>
        <begin position="1086"/>
        <end position="1131"/>
    </location>
</feature>
<dbReference type="FunFam" id="2.10.25.10:FF:000188">
    <property type="entry name" value="Laminin subunit gamma 2"/>
    <property type="match status" value="1"/>
</dbReference>
<evidence type="ECO:0000256" key="16">
    <source>
        <dbReference type="SAM" id="Phobius"/>
    </source>
</evidence>
<evidence type="ECO:0000256" key="3">
    <source>
        <dbReference type="ARBA" id="ARBA00022536"/>
    </source>
</evidence>
<feature type="disulfide bond" evidence="13">
    <location>
        <begin position="1073"/>
        <end position="1082"/>
    </location>
</feature>
<dbReference type="InterPro" id="IPR000859">
    <property type="entry name" value="CUB_dom"/>
</dbReference>
<evidence type="ECO:0000259" key="17">
    <source>
        <dbReference type="PROSITE" id="PS01180"/>
    </source>
</evidence>
<evidence type="ECO:0000313" key="21">
    <source>
        <dbReference type="EMBL" id="KAK3088685.1"/>
    </source>
</evidence>
<feature type="disulfide bond" evidence="13">
    <location>
        <begin position="126"/>
        <end position="135"/>
    </location>
</feature>
<dbReference type="InterPro" id="IPR051568">
    <property type="entry name" value="LZTR1/Attractin"/>
</dbReference>
<dbReference type="SUPFAM" id="SSF57196">
    <property type="entry name" value="EGF/Laminin"/>
    <property type="match status" value="3"/>
</dbReference>
<dbReference type="SMART" id="SM00181">
    <property type="entry name" value="EGF"/>
    <property type="match status" value="9"/>
</dbReference>
<feature type="disulfide bond" evidence="15">
    <location>
        <begin position="1154"/>
        <end position="1163"/>
    </location>
</feature>
<feature type="domain" description="CUB" evidence="17">
    <location>
        <begin position="1184"/>
        <end position="1307"/>
    </location>
</feature>
<feature type="domain" description="CUB" evidence="17">
    <location>
        <begin position="1"/>
        <end position="70"/>
    </location>
</feature>
<evidence type="ECO:0000259" key="20">
    <source>
        <dbReference type="PROSITE" id="PS50050"/>
    </source>
</evidence>
<dbReference type="GO" id="GO:0005604">
    <property type="term" value="C:basement membrane"/>
    <property type="evidence" value="ECO:0007669"/>
    <property type="project" value="UniProtKB-ARBA"/>
</dbReference>
<keyword evidence="11" id="KW-0325">Glycoprotein</keyword>
<dbReference type="InterPro" id="IPR000152">
    <property type="entry name" value="EGF-type_Asp/Asn_hydroxyl_site"/>
</dbReference>
<dbReference type="SUPFAM" id="SSF49854">
    <property type="entry name" value="Spermadhesin, CUB domain"/>
    <property type="match status" value="2"/>
</dbReference>
<dbReference type="PROSITE" id="PS01187">
    <property type="entry name" value="EGF_CA"/>
    <property type="match status" value="1"/>
</dbReference>
<comment type="subcellular location">
    <subcellularLocation>
        <location evidence="1">Membrane</location>
        <topology evidence="1">Single-pass type I membrane protein</topology>
    </subcellularLocation>
</comment>
<dbReference type="CDD" id="cd00055">
    <property type="entry name" value="EGF_Lam"/>
    <property type="match status" value="5"/>
</dbReference>
<evidence type="ECO:0000256" key="4">
    <source>
        <dbReference type="ARBA" id="ARBA00022692"/>
    </source>
</evidence>
<dbReference type="CDD" id="cd00041">
    <property type="entry name" value="CUB"/>
    <property type="match status" value="1"/>
</dbReference>
<dbReference type="Pfam" id="PF24981">
    <property type="entry name" value="Beta-prop_ATRN-LZTR1"/>
    <property type="match status" value="2"/>
</dbReference>
<feature type="repeat" description="TNFR-Cys" evidence="14">
    <location>
        <begin position="2191"/>
        <end position="2240"/>
    </location>
</feature>
<evidence type="ECO:0000256" key="8">
    <source>
        <dbReference type="ARBA" id="ARBA00022989"/>
    </source>
</evidence>
<dbReference type="Gene3D" id="2.10.25.10">
    <property type="entry name" value="Laminin"/>
    <property type="match status" value="8"/>
</dbReference>
<dbReference type="PANTHER" id="PTHR46376:SF2">
    <property type="entry name" value="DISTRACTED, ISOFORM B"/>
    <property type="match status" value="1"/>
</dbReference>
<dbReference type="Pfam" id="PF00053">
    <property type="entry name" value="EGF_laminin"/>
    <property type="match status" value="1"/>
</dbReference>
<feature type="domain" description="EGF-like" evidence="18">
    <location>
        <begin position="1051"/>
        <end position="1083"/>
    </location>
</feature>
<feature type="disulfide bond" evidence="13">
    <location>
        <begin position="107"/>
        <end position="124"/>
    </location>
</feature>
<evidence type="ECO:0008006" key="23">
    <source>
        <dbReference type="Google" id="ProtNLM"/>
    </source>
</evidence>
<feature type="domain" description="EGF-like" evidence="18">
    <location>
        <begin position="99"/>
        <end position="136"/>
    </location>
</feature>
<dbReference type="Pfam" id="PF07645">
    <property type="entry name" value="EGF_CA"/>
    <property type="match status" value="1"/>
</dbReference>
<dbReference type="FunFam" id="2.10.25.10:FF:000191">
    <property type="entry name" value="Multiple epidermal growth factor-like domains 8"/>
    <property type="match status" value="1"/>
</dbReference>
<evidence type="ECO:0000256" key="6">
    <source>
        <dbReference type="ARBA" id="ARBA00022737"/>
    </source>
</evidence>
<sequence>MLELEFIETECSYDYLFVFDGMSHSSPLIASLSGNTVPQKLVATSGHMLLLQFSDRNYELGGFRAKYFIEDCPMGCSSHGVCINFSCYCDDHYVGEMCQYEICPNACSNNGECIKTGDKRYWGCKCSEGYAGKACEVALNGEDGKLTWKTIMPEVTNFTNRLEHMAAYDASSKCIYVYGGFTLNLILSDVQKYCMDRNYWESIGLSDPWPSGRHKHAMAMVEGGFYIFGGLLEGGTHSDELWFYNISAQSWTLCAVNSTFKPLSLSGHSLTYTDSYLYVIGGKTEDGLFSANIFRISANNPKEWENVLVTSNRNSHRLVQGHSAVYHKESNSILIYGGIRARSARYTELSSRLFAFNVQNHYWTEIHNRNEDHSRNNYVPRKRAHHSAVIVGNYMVVYGGYVHIHQEEEKCYDEKVYLYHLGCHQWVNHPLVHSSTNSDTLPSGGRFGHVALVVNSNIMVVVGGYRGHAMGDMISYKFPGVIAPPETELSQDRDYCTEYTGDANNCIKDIECIFCLQRKDIFRPGCTHRTRPEMCEDDFKKSTCHGICSQLSTCQSCLSQGQGVTLTSMSPRRRVYQDECSWCVKNSTCQRRAVPEGSCRSPDGTKSGIQGWWNGLSPSWTDVGQCSEYDIPGGIQWMKYYFPSNLSQPDEVEFLGEIKSIINYQQSPANKQGHILSRYYGYIWPLNAPPVSGMSELKPYLSARGTKVTLNLSLDDTAENLQLVAEVNFSATSDVTIDTHRGNRSSVRNRTRIFPNMSREYKYYFTMEAKKYNSEEVNASIEVQWNADLRNARFEVTSRYLITAEFLEPYHSDFCGNYTNCLQCMTDASCGWCPTTETCLMKGNNSSWQCSGTNNSLYLVTHPTQCKHCPDFVDCKSCVTSQLCEWRPDIQQCFRRGRFNNLAVLNISQCDVPCHNSNFIHGQCLDWIDSEEKDKYYCRDCSMYTDCESCLGRFGCGWCGDEMDRRKGKCVDGDFDGPRYGNCSAELQELVTRNVTLSGRESWAYDKCLDIDECRLGIAECHPNATCHNQEGSYNCVCNQGYVGDGKTCIKTCYHPCGQHGMCSGFPNYTCVCDLGWTGVDCSTDCGCNQQSTCTQGVGVCDLCENNTEGTHCERCKFGYYRKDPSEGCKECTCNGHGNQSMGICNNTTGECYCTDNTQGIVCQRCVPKHYGNPENGGKCYRQCDSRLMLNQSEGSLGLHLDPPQKFWHPYCLWIINIPDDTEDLDSGDLTTPLVSVSVDGIDTQCGRDYVYIYNDVPMTISGSNVNLDDSSLVGSFCGSKKKEFIVRTSVLTVYFNTGFNISWRLLRSDTDLQMCQSGCNYSEVDHSCMCNATVNDVPISVTEYSHQMSTMMMLDPMHEELGRYGHSLVGSGEDTMLMFGGFSLKYGLMNDIWMYDGANVRWTRVTPITSEAPSGRYYHAAVYVPILKVMYVYGGLMKDDIDGTVRASQEFWKFSIGPRMWTKLDVPSDYNALAGHTMNLVDDTTLILIGGFSSESYFNDKVYMYDTKDGLNGWQEPPEVKGAVPIGLYGHTTVYHRNTETLYIYGGMVYKGKKFGVSSDLLTFDVPHKRFSYLQAEKGSQRILARMGVFFSLLQNNPRLFHTAVDAGDYMMVFGGTTSHDASQTWGADSVLIYRYSCNYWHKLHMNVIPYRGFMTSLLSPKAVVVNGNIYLIGGFEGHAYSNVIQIQMPEDICNLIGPNDCNQATGCLQCLKKTTPGALCYSSDKVIPTECSSSSVSGTPCNLQWYKDQNCTSYTECHSCTATYPFFKHENMPCSWCGRSGSCISSKEEDVECGGSDSHFLTPQSCVDNPCMAADCTRCSRNPDCIWTNRFNKSGEQITIGNDPIYNWNCFKIQTNVNDNLDAVSTCSPLCHQHSNCKDCLRSPGIEGGSRECVWSFTLQQCLPPAYLPIRCSGGECGTLLQYDPEYKEEKCPIPCTQHFICAECVKAPGCGWCAFGGQNGEGACMQGGIEGPKGDGKCTAEEIRPDSGHLTLHQGLKAHQSKVPPSWNYMVCPAENECKNTHHNCDNENQDCFDTEDSFNCTCKDGYIEQGNACTPVCHNACKKGRCIKPDKCQCNFGWVGDQCDKECQCHGHSSCLGEDRLDHCKECMNNTQGAQCEFCKPSYVGNPKKDDKCDPCFVFCNNHTENCGSATSHVHSNYLKDGLNGPTRESASCQNCMNNTAGQRCEQCKPGFFRVDPKGNKKHEACMKCQCNGHSDMCDPNTGENCQCKNNTDTPCHLGTDKDSSSECWRRQCSKCKDFFLGMPVNGHHCYRQMDVDLEYCLDPTTQSKCISAAPLLKHRTVFFAVQPRYLNVDIRITLDITQGGVDVYFSANERTFIVTVDKPTGIHRVSLDRDLMDVEWTDNNDNPIKHVRRKRSVRNSTSGLYHNLYEMHASDFHTYQTVKQTKTILKVLNIRSRLVITLPLELHDLRTSRFYMVLYGVGSEKSNETLGNLYFRQDQPHIDLFVFFSVFFSSFFLFLAKCVLLWKLKQAIDAQRNRQRQQKEMAHMASRPFAKVLVLIEPEQVIYSSTPVPRRRTKLPKINNRAPSSMMSLTPVETFLPPPIPSLGSYNTNNRTIDKIFCPFSVIPIATEPLANGTVSLRTIALQLPGGNSAPSKLCLASALTVNSKTFNAHAKTGVRQRLNQSSC</sequence>
<keyword evidence="2" id="KW-0880">Kelch repeat</keyword>
<keyword evidence="9 16" id="KW-0472">Membrane</keyword>
<keyword evidence="8 16" id="KW-1133">Transmembrane helix</keyword>
<evidence type="ECO:0000256" key="1">
    <source>
        <dbReference type="ARBA" id="ARBA00004479"/>
    </source>
</evidence>
<dbReference type="InterPro" id="IPR001368">
    <property type="entry name" value="TNFR/NGFR_Cys_rich_reg"/>
</dbReference>
<evidence type="ECO:0000256" key="2">
    <source>
        <dbReference type="ARBA" id="ARBA00022441"/>
    </source>
</evidence>
<keyword evidence="12 15" id="KW-0424">Laminin EGF-like domain</keyword>
<feature type="transmembrane region" description="Helical" evidence="16">
    <location>
        <begin position="2469"/>
        <end position="2491"/>
    </location>
</feature>
<keyword evidence="7" id="KW-0106">Calcium</keyword>
<keyword evidence="5" id="KW-0732">Signal</keyword>
<dbReference type="PANTHER" id="PTHR46376">
    <property type="entry name" value="LEUCINE-ZIPPER-LIKE TRANSCRIPTIONAL REGULATOR 1"/>
    <property type="match status" value="1"/>
</dbReference>
<dbReference type="PROSITE" id="PS50027">
    <property type="entry name" value="EGF_LAM_2"/>
    <property type="match status" value="2"/>
</dbReference>
<feature type="disulfide bond" evidence="13">
    <location>
        <begin position="103"/>
        <end position="113"/>
    </location>
</feature>
<dbReference type="PROSITE" id="PS50026">
    <property type="entry name" value="EGF_3"/>
    <property type="match status" value="3"/>
</dbReference>
<evidence type="ECO:0000313" key="22">
    <source>
        <dbReference type="Proteomes" id="UP001186944"/>
    </source>
</evidence>
<gene>
    <name evidence="21" type="ORF">FSP39_022382</name>
</gene>
<dbReference type="GO" id="GO:0005509">
    <property type="term" value="F:calcium ion binding"/>
    <property type="evidence" value="ECO:0007669"/>
    <property type="project" value="InterPro"/>
</dbReference>
<organism evidence="21 22">
    <name type="scientific">Pinctada imbricata</name>
    <name type="common">Atlantic pearl-oyster</name>
    <name type="synonym">Pinctada martensii</name>
    <dbReference type="NCBI Taxonomy" id="66713"/>
    <lineage>
        <taxon>Eukaryota</taxon>
        <taxon>Metazoa</taxon>
        <taxon>Spiralia</taxon>
        <taxon>Lophotrochozoa</taxon>
        <taxon>Mollusca</taxon>
        <taxon>Bivalvia</taxon>
        <taxon>Autobranchia</taxon>
        <taxon>Pteriomorphia</taxon>
        <taxon>Pterioida</taxon>
        <taxon>Pterioidea</taxon>
        <taxon>Pteriidae</taxon>
        <taxon>Pinctada</taxon>
    </lineage>
</organism>
<dbReference type="CDD" id="cd00054">
    <property type="entry name" value="EGF_CA"/>
    <property type="match status" value="1"/>
</dbReference>
<feature type="disulfide bond" evidence="13">
    <location>
        <begin position="1053"/>
        <end position="1063"/>
    </location>
</feature>
<keyword evidence="6" id="KW-0677">Repeat</keyword>
<feature type="disulfide bond" evidence="14">
    <location>
        <begin position="2222"/>
        <end position="2240"/>
    </location>
</feature>
<dbReference type="PROSITE" id="PS50050">
    <property type="entry name" value="TNFR_NGFR_2"/>
    <property type="match status" value="1"/>
</dbReference>
<dbReference type="Gene3D" id="2.120.10.80">
    <property type="entry name" value="Kelch-type beta propeller"/>
    <property type="match status" value="4"/>
</dbReference>
<evidence type="ECO:0000259" key="19">
    <source>
        <dbReference type="PROSITE" id="PS50027"/>
    </source>
</evidence>
<dbReference type="GO" id="GO:0048731">
    <property type="term" value="P:system development"/>
    <property type="evidence" value="ECO:0007669"/>
    <property type="project" value="UniProtKB-ARBA"/>
</dbReference>
<dbReference type="PROSITE" id="PS00010">
    <property type="entry name" value="ASX_HYDROXYL"/>
    <property type="match status" value="2"/>
</dbReference>
<name>A0AA88XNJ5_PINIB</name>
<feature type="domain" description="EGF-like" evidence="18">
    <location>
        <begin position="1010"/>
        <end position="1050"/>
    </location>
</feature>
<feature type="disulfide bond" evidence="15">
    <location>
        <begin position="1104"/>
        <end position="1113"/>
    </location>
</feature>
<dbReference type="InterPro" id="IPR035914">
    <property type="entry name" value="Sperma_CUB_dom_sf"/>
</dbReference>
<proteinExistence type="predicted"/>
<dbReference type="PROSITE" id="PS01186">
    <property type="entry name" value="EGF_2"/>
    <property type="match status" value="3"/>
</dbReference>
<evidence type="ECO:0000256" key="15">
    <source>
        <dbReference type="PROSITE-ProRule" id="PRU00460"/>
    </source>
</evidence>
<dbReference type="PROSITE" id="PS01180">
    <property type="entry name" value="CUB"/>
    <property type="match status" value="2"/>
</dbReference>
<keyword evidence="22" id="KW-1185">Reference proteome</keyword>
<feature type="domain" description="Laminin EGF-like" evidence="19">
    <location>
        <begin position="1132"/>
        <end position="1182"/>
    </location>
</feature>
<dbReference type="EMBL" id="VSWD01000011">
    <property type="protein sequence ID" value="KAK3088685.1"/>
    <property type="molecule type" value="Genomic_DNA"/>
</dbReference>
<evidence type="ECO:0000256" key="9">
    <source>
        <dbReference type="ARBA" id="ARBA00023136"/>
    </source>
</evidence>
<dbReference type="Pfam" id="PF00431">
    <property type="entry name" value="CUB"/>
    <property type="match status" value="1"/>
</dbReference>
<dbReference type="InterPro" id="IPR018097">
    <property type="entry name" value="EGF_Ca-bd_CS"/>
</dbReference>
<dbReference type="InterPro" id="IPR000742">
    <property type="entry name" value="EGF"/>
</dbReference>
<dbReference type="SMART" id="SM00423">
    <property type="entry name" value="PSI"/>
    <property type="match status" value="7"/>
</dbReference>
<dbReference type="SMART" id="SM00179">
    <property type="entry name" value="EGF_CA"/>
    <property type="match status" value="2"/>
</dbReference>
<comment type="caution">
    <text evidence="21">The sequence shown here is derived from an EMBL/GenBank/DDBJ whole genome shotgun (WGS) entry which is preliminary data.</text>
</comment>
<keyword evidence="3 13" id="KW-0245">EGF-like domain</keyword>
<dbReference type="FunFam" id="2.10.25.10:FF:000202">
    <property type="entry name" value="Multiple epidermal growth factor-like domains 8"/>
    <property type="match status" value="1"/>
</dbReference>